<keyword evidence="3" id="KW-1185">Reference proteome</keyword>
<sequence>MARKLNENERIMHELVLNWKLRLVASALFSMLGLAFLTGTVSGFFVELSTLDKSIVGVAVFVVMIPIYLIIADLPKIDEFTIASMLNESVPEFDKQAELVLNPVEELSEHEMEKRKELEEVLKEKKLYRFLPNRPIKQAIAVMLISLSLTAGSYFIMM</sequence>
<keyword evidence="1" id="KW-0472">Membrane</keyword>
<keyword evidence="1" id="KW-0812">Transmembrane</keyword>
<feature type="transmembrane region" description="Helical" evidence="1">
    <location>
        <begin position="21"/>
        <end position="42"/>
    </location>
</feature>
<evidence type="ECO:0000256" key="1">
    <source>
        <dbReference type="SAM" id="Phobius"/>
    </source>
</evidence>
<dbReference type="RefSeq" id="WP_165138939.1">
    <property type="nucleotide sequence ID" value="NZ_JAALLT010000001.1"/>
</dbReference>
<feature type="transmembrane region" description="Helical" evidence="1">
    <location>
        <begin position="54"/>
        <end position="71"/>
    </location>
</feature>
<protein>
    <submittedName>
        <fullName evidence="2">Uncharacterized protein</fullName>
    </submittedName>
</protein>
<dbReference type="EMBL" id="JAALLT010000001">
    <property type="protein sequence ID" value="NGP75545.1"/>
    <property type="molecule type" value="Genomic_DNA"/>
</dbReference>
<accession>A0A6M1T0C5</accession>
<feature type="transmembrane region" description="Helical" evidence="1">
    <location>
        <begin position="139"/>
        <end position="157"/>
    </location>
</feature>
<reference evidence="2 3" key="1">
    <citation type="submission" date="2020-02" db="EMBL/GenBank/DDBJ databases">
        <title>Balneolaceae bacterium YR4-1, complete genome.</title>
        <authorList>
            <person name="Li Y."/>
            <person name="Wu S."/>
        </authorList>
    </citation>
    <scope>NUCLEOTIDE SEQUENCE [LARGE SCALE GENOMIC DNA]</scope>
    <source>
        <strain evidence="2 3">YR4-1</strain>
    </source>
</reference>
<evidence type="ECO:0000313" key="2">
    <source>
        <dbReference type="EMBL" id="NGP75545.1"/>
    </source>
</evidence>
<dbReference type="AlphaFoldDB" id="A0A6M1T0C5"/>
<keyword evidence="1" id="KW-1133">Transmembrane helix</keyword>
<comment type="caution">
    <text evidence="2">The sequence shown here is derived from an EMBL/GenBank/DDBJ whole genome shotgun (WGS) entry which is preliminary data.</text>
</comment>
<dbReference type="Proteomes" id="UP000473278">
    <property type="component" value="Unassembled WGS sequence"/>
</dbReference>
<gene>
    <name evidence="2" type="ORF">G3570_02795</name>
</gene>
<evidence type="ECO:0000313" key="3">
    <source>
        <dbReference type="Proteomes" id="UP000473278"/>
    </source>
</evidence>
<name>A0A6M1T0C5_9BACT</name>
<proteinExistence type="predicted"/>
<organism evidence="2 3">
    <name type="scientific">Halalkalibaculum roseum</name>
    <dbReference type="NCBI Taxonomy" id="2709311"/>
    <lineage>
        <taxon>Bacteria</taxon>
        <taxon>Pseudomonadati</taxon>
        <taxon>Balneolota</taxon>
        <taxon>Balneolia</taxon>
        <taxon>Balneolales</taxon>
        <taxon>Balneolaceae</taxon>
        <taxon>Halalkalibaculum</taxon>
    </lineage>
</organism>